<dbReference type="PRINTS" id="PR00081">
    <property type="entry name" value="GDHRDH"/>
</dbReference>
<evidence type="ECO:0000256" key="1">
    <source>
        <dbReference type="ARBA" id="ARBA00006484"/>
    </source>
</evidence>
<gene>
    <name evidence="3" type="ORF">METZ01_LOCUS270326</name>
</gene>
<organism evidence="3">
    <name type="scientific">marine metagenome</name>
    <dbReference type="NCBI Taxonomy" id="408172"/>
    <lineage>
        <taxon>unclassified sequences</taxon>
        <taxon>metagenomes</taxon>
        <taxon>ecological metagenomes</taxon>
    </lineage>
</organism>
<evidence type="ECO:0000313" key="3">
    <source>
        <dbReference type="EMBL" id="SVC17472.1"/>
    </source>
</evidence>
<reference evidence="3" key="1">
    <citation type="submission" date="2018-05" db="EMBL/GenBank/DDBJ databases">
        <authorList>
            <person name="Lanie J.A."/>
            <person name="Ng W.-L."/>
            <person name="Kazmierczak K.M."/>
            <person name="Andrzejewski T.M."/>
            <person name="Davidsen T.M."/>
            <person name="Wayne K.J."/>
            <person name="Tettelin H."/>
            <person name="Glass J.I."/>
            <person name="Rusch D."/>
            <person name="Podicherti R."/>
            <person name="Tsui H.-C.T."/>
            <person name="Winkler M.E."/>
        </authorList>
    </citation>
    <scope>NUCLEOTIDE SEQUENCE</scope>
</reference>
<dbReference type="GO" id="GO:0016491">
    <property type="term" value="F:oxidoreductase activity"/>
    <property type="evidence" value="ECO:0007669"/>
    <property type="project" value="UniProtKB-KW"/>
</dbReference>
<feature type="non-terminal residue" evidence="3">
    <location>
        <position position="1"/>
    </location>
</feature>
<protein>
    <submittedName>
        <fullName evidence="3">Uncharacterized protein</fullName>
    </submittedName>
</protein>
<accession>A0A382K1X0</accession>
<dbReference type="PANTHER" id="PTHR43669:SF3">
    <property type="entry name" value="ALCOHOL DEHYDROGENASE, PUTATIVE (AFU_ORTHOLOGUE AFUA_3G03445)-RELATED"/>
    <property type="match status" value="1"/>
</dbReference>
<dbReference type="EMBL" id="UINC01077391">
    <property type="protein sequence ID" value="SVC17472.1"/>
    <property type="molecule type" value="Genomic_DNA"/>
</dbReference>
<comment type="similarity">
    <text evidence="1">Belongs to the short-chain dehydrogenases/reductases (SDR) family.</text>
</comment>
<dbReference type="InterPro" id="IPR002347">
    <property type="entry name" value="SDR_fam"/>
</dbReference>
<dbReference type="SUPFAM" id="SSF51735">
    <property type="entry name" value="NAD(P)-binding Rossmann-fold domains"/>
    <property type="match status" value="1"/>
</dbReference>
<name>A0A382K1X0_9ZZZZ</name>
<evidence type="ECO:0000256" key="2">
    <source>
        <dbReference type="ARBA" id="ARBA00023002"/>
    </source>
</evidence>
<feature type="non-terminal residue" evidence="3">
    <location>
        <position position="429"/>
    </location>
</feature>
<dbReference type="Pfam" id="PF00106">
    <property type="entry name" value="adh_short"/>
    <property type="match status" value="1"/>
</dbReference>
<keyword evidence="2" id="KW-0560">Oxidoreductase</keyword>
<dbReference type="AlphaFoldDB" id="A0A382K1X0"/>
<proteinExistence type="inferred from homology"/>
<dbReference type="Gene3D" id="3.40.50.720">
    <property type="entry name" value="NAD(P)-binding Rossmann-like Domain"/>
    <property type="match status" value="1"/>
</dbReference>
<dbReference type="InterPro" id="IPR036291">
    <property type="entry name" value="NAD(P)-bd_dom_sf"/>
</dbReference>
<dbReference type="PANTHER" id="PTHR43669">
    <property type="entry name" value="5-KETO-D-GLUCONATE 5-REDUCTASE"/>
    <property type="match status" value="1"/>
</dbReference>
<sequence>ESYDRMIKLVAIAEKKINKVTNKILTKKLTSKKIRPQIVNDLFPLIRKYLSKKEKNESDSKWVLDLRTNDKILKYLNNPNLKDFSQRGPVTPDHVIRTKPKPLILNINYERAKNLDNIVKKEIEIFKKNYHKYFLRNRKYVSKPIELDPNPRLILSPGLGLIGIGRSKKEAKIASDLAEVTVDVISKAESIGKFKSIPDKEIFKVEYWPLEQAKLKNLKRLSLTGHVTVISGGCGTIGLAIAREFIREGSEIVLLENNTYNIKNTPQEIKKIAKIIKCDVTNQLEVKKAFVEIIRTYGGVNVLVSNAGAAWQGEIGSVSKKVIKDSFDLNFYAHQHLSQESIKIMLKQNTGGILLYNISKQSVNPGINFGPYGLPKASTLFLMRQYALEYGQYGIRANGINADRIRSGILNDELISSRAKSRKVSEKDY</sequence>